<organism evidence="2 3">
    <name type="scientific">Oryza sativa subsp. japonica</name>
    <name type="common">Rice</name>
    <dbReference type="NCBI Taxonomy" id="39947"/>
    <lineage>
        <taxon>Eukaryota</taxon>
        <taxon>Viridiplantae</taxon>
        <taxon>Streptophyta</taxon>
        <taxon>Embryophyta</taxon>
        <taxon>Tracheophyta</taxon>
        <taxon>Spermatophyta</taxon>
        <taxon>Magnoliopsida</taxon>
        <taxon>Liliopsida</taxon>
        <taxon>Poales</taxon>
        <taxon>Poaceae</taxon>
        <taxon>BOP clade</taxon>
        <taxon>Oryzoideae</taxon>
        <taxon>Oryzeae</taxon>
        <taxon>Oryzinae</taxon>
        <taxon>Oryza</taxon>
        <taxon>Oryza sativa</taxon>
    </lineage>
</organism>
<keyword evidence="3" id="KW-1185">Reference proteome</keyword>
<dbReference type="EMBL" id="AP014960">
    <property type="protein sequence ID" value="BAS88692.1"/>
    <property type="molecule type" value="Genomic_DNA"/>
</dbReference>
<evidence type="ECO:0000313" key="2">
    <source>
        <dbReference type="EMBL" id="BAS88692.1"/>
    </source>
</evidence>
<feature type="region of interest" description="Disordered" evidence="1">
    <location>
        <begin position="64"/>
        <end position="89"/>
    </location>
</feature>
<protein>
    <submittedName>
        <fullName evidence="2">Os04g0346501 protein</fullName>
    </submittedName>
</protein>
<proteinExistence type="predicted"/>
<feature type="compositionally biased region" description="Low complexity" evidence="1">
    <location>
        <begin position="79"/>
        <end position="89"/>
    </location>
</feature>
<evidence type="ECO:0000313" key="3">
    <source>
        <dbReference type="Proteomes" id="UP000059680"/>
    </source>
</evidence>
<reference evidence="2 3" key="3">
    <citation type="journal article" date="2013" name="Rice">
        <title>Improvement of the Oryza sativa Nipponbare reference genome using next generation sequence and optical map data.</title>
        <authorList>
            <person name="Kawahara Y."/>
            <person name="de la Bastide M."/>
            <person name="Hamilton J.P."/>
            <person name="Kanamori H."/>
            <person name="McCombie W.R."/>
            <person name="Ouyang S."/>
            <person name="Schwartz D.C."/>
            <person name="Tanaka T."/>
            <person name="Wu J."/>
            <person name="Zhou S."/>
            <person name="Childs K.L."/>
            <person name="Davidson R.M."/>
            <person name="Lin H."/>
            <person name="Quesada-Ocampo L."/>
            <person name="Vaillancourt B."/>
            <person name="Sakai H."/>
            <person name="Lee S.S."/>
            <person name="Kim J."/>
            <person name="Numa H."/>
            <person name="Itoh T."/>
            <person name="Buell C.R."/>
            <person name="Matsumoto T."/>
        </authorList>
    </citation>
    <scope>NUCLEOTIDE SEQUENCE [LARGE SCALE GENOMIC DNA]</scope>
    <source>
        <strain evidence="3">cv. Nipponbare</strain>
    </source>
</reference>
<dbReference type="PaxDb" id="39947-A0A0P0W8R7"/>
<evidence type="ECO:0000256" key="1">
    <source>
        <dbReference type="SAM" id="MobiDB-lite"/>
    </source>
</evidence>
<reference evidence="3" key="1">
    <citation type="journal article" date="2005" name="Nature">
        <title>The map-based sequence of the rice genome.</title>
        <authorList>
            <consortium name="International rice genome sequencing project (IRGSP)"/>
            <person name="Matsumoto T."/>
            <person name="Wu J."/>
            <person name="Kanamori H."/>
            <person name="Katayose Y."/>
            <person name="Fujisawa M."/>
            <person name="Namiki N."/>
            <person name="Mizuno H."/>
            <person name="Yamamoto K."/>
            <person name="Antonio B.A."/>
            <person name="Baba T."/>
            <person name="Sakata K."/>
            <person name="Nagamura Y."/>
            <person name="Aoki H."/>
            <person name="Arikawa K."/>
            <person name="Arita K."/>
            <person name="Bito T."/>
            <person name="Chiden Y."/>
            <person name="Fujitsuka N."/>
            <person name="Fukunaka R."/>
            <person name="Hamada M."/>
            <person name="Harada C."/>
            <person name="Hayashi A."/>
            <person name="Hijishita S."/>
            <person name="Honda M."/>
            <person name="Hosokawa S."/>
            <person name="Ichikawa Y."/>
            <person name="Idonuma A."/>
            <person name="Iijima M."/>
            <person name="Ikeda M."/>
            <person name="Ikeno M."/>
            <person name="Ito K."/>
            <person name="Ito S."/>
            <person name="Ito T."/>
            <person name="Ito Y."/>
            <person name="Ito Y."/>
            <person name="Iwabuchi A."/>
            <person name="Kamiya K."/>
            <person name="Karasawa W."/>
            <person name="Kurita K."/>
            <person name="Katagiri S."/>
            <person name="Kikuta A."/>
            <person name="Kobayashi H."/>
            <person name="Kobayashi N."/>
            <person name="Machita K."/>
            <person name="Maehara T."/>
            <person name="Masukawa M."/>
            <person name="Mizubayashi T."/>
            <person name="Mukai Y."/>
            <person name="Nagasaki H."/>
            <person name="Nagata Y."/>
            <person name="Naito S."/>
            <person name="Nakashima M."/>
            <person name="Nakama Y."/>
            <person name="Nakamichi Y."/>
            <person name="Nakamura M."/>
            <person name="Meguro A."/>
            <person name="Negishi M."/>
            <person name="Ohta I."/>
            <person name="Ohta T."/>
            <person name="Okamoto M."/>
            <person name="Ono N."/>
            <person name="Saji S."/>
            <person name="Sakaguchi M."/>
            <person name="Sakai K."/>
            <person name="Shibata M."/>
            <person name="Shimokawa T."/>
            <person name="Song J."/>
            <person name="Takazaki Y."/>
            <person name="Terasawa K."/>
            <person name="Tsugane M."/>
            <person name="Tsuji K."/>
            <person name="Ueda S."/>
            <person name="Waki K."/>
            <person name="Yamagata H."/>
            <person name="Yamamoto M."/>
            <person name="Yamamoto S."/>
            <person name="Yamane H."/>
            <person name="Yoshiki S."/>
            <person name="Yoshihara R."/>
            <person name="Yukawa K."/>
            <person name="Zhong H."/>
            <person name="Yano M."/>
            <person name="Yuan Q."/>
            <person name="Ouyang S."/>
            <person name="Liu J."/>
            <person name="Jones K.M."/>
            <person name="Gansberger K."/>
            <person name="Moffat K."/>
            <person name="Hill J."/>
            <person name="Bera J."/>
            <person name="Fadrosh D."/>
            <person name="Jin S."/>
            <person name="Johri S."/>
            <person name="Kim M."/>
            <person name="Overton L."/>
            <person name="Reardon M."/>
            <person name="Tsitrin T."/>
            <person name="Vuong H."/>
            <person name="Weaver B."/>
            <person name="Ciecko A."/>
            <person name="Tallon L."/>
            <person name="Jackson J."/>
            <person name="Pai G."/>
            <person name="Aken S.V."/>
            <person name="Utterback T."/>
            <person name="Reidmuller S."/>
            <person name="Feldblyum T."/>
            <person name="Hsiao J."/>
            <person name="Zismann V."/>
            <person name="Iobst S."/>
            <person name="de Vazeille A.R."/>
            <person name="Buell C.R."/>
            <person name="Ying K."/>
            <person name="Li Y."/>
            <person name="Lu T."/>
            <person name="Huang Y."/>
            <person name="Zhao Q."/>
            <person name="Feng Q."/>
            <person name="Zhang L."/>
            <person name="Zhu J."/>
            <person name="Weng Q."/>
            <person name="Mu J."/>
            <person name="Lu Y."/>
            <person name="Fan D."/>
            <person name="Liu Y."/>
            <person name="Guan J."/>
            <person name="Zhang Y."/>
            <person name="Yu S."/>
            <person name="Liu X."/>
            <person name="Zhang Y."/>
            <person name="Hong G."/>
            <person name="Han B."/>
            <person name="Choisne N."/>
            <person name="Demange N."/>
            <person name="Orjeda G."/>
            <person name="Samain S."/>
            <person name="Cattolico L."/>
            <person name="Pelletier E."/>
            <person name="Couloux A."/>
            <person name="Segurens B."/>
            <person name="Wincker P."/>
            <person name="D'Hont A."/>
            <person name="Scarpelli C."/>
            <person name="Weissenbach J."/>
            <person name="Salanoubat M."/>
            <person name="Quetier F."/>
            <person name="Yu Y."/>
            <person name="Kim H.R."/>
            <person name="Rambo T."/>
            <person name="Currie J."/>
            <person name="Collura K."/>
            <person name="Luo M."/>
            <person name="Yang T."/>
            <person name="Ammiraju J.S.S."/>
            <person name="Engler F."/>
            <person name="Soderlund C."/>
            <person name="Wing R.A."/>
            <person name="Palmer L.E."/>
            <person name="de la Bastide M."/>
            <person name="Spiegel L."/>
            <person name="Nascimento L."/>
            <person name="Zutavern T."/>
            <person name="O'Shaughnessy A."/>
            <person name="Dike S."/>
            <person name="Dedhia N."/>
            <person name="Preston R."/>
            <person name="Balija V."/>
            <person name="McCombie W.R."/>
            <person name="Chow T."/>
            <person name="Chen H."/>
            <person name="Chung M."/>
            <person name="Chen C."/>
            <person name="Shaw J."/>
            <person name="Wu H."/>
            <person name="Hsiao K."/>
            <person name="Chao Y."/>
            <person name="Chu M."/>
            <person name="Cheng C."/>
            <person name="Hour A."/>
            <person name="Lee P."/>
            <person name="Lin S."/>
            <person name="Lin Y."/>
            <person name="Liou J."/>
            <person name="Liu S."/>
            <person name="Hsing Y."/>
            <person name="Raghuvanshi S."/>
            <person name="Mohanty A."/>
            <person name="Bharti A.K."/>
            <person name="Gaur A."/>
            <person name="Gupta V."/>
            <person name="Kumar D."/>
            <person name="Ravi V."/>
            <person name="Vij S."/>
            <person name="Kapur A."/>
            <person name="Khurana P."/>
            <person name="Khurana P."/>
            <person name="Khurana J.P."/>
            <person name="Tyagi A.K."/>
            <person name="Gaikwad K."/>
            <person name="Singh A."/>
            <person name="Dalal V."/>
            <person name="Srivastava S."/>
            <person name="Dixit A."/>
            <person name="Pal A.K."/>
            <person name="Ghazi I.A."/>
            <person name="Yadav M."/>
            <person name="Pandit A."/>
            <person name="Bhargava A."/>
            <person name="Sureshbabu K."/>
            <person name="Batra K."/>
            <person name="Sharma T.R."/>
            <person name="Mohapatra T."/>
            <person name="Singh N.K."/>
            <person name="Messing J."/>
            <person name="Nelson A.B."/>
            <person name="Fuks G."/>
            <person name="Kavchok S."/>
            <person name="Keizer G."/>
            <person name="Linton E."/>
            <person name="Llaca V."/>
            <person name="Song R."/>
            <person name="Tanyolac B."/>
            <person name="Young S."/>
            <person name="Ho-Il K."/>
            <person name="Hahn J.H."/>
            <person name="Sangsakoo G."/>
            <person name="Vanavichit A."/>
            <person name="de Mattos Luiz.A.T."/>
            <person name="Zimmer P.D."/>
            <person name="Malone G."/>
            <person name="Dellagostin O."/>
            <person name="de Oliveira A.C."/>
            <person name="Bevan M."/>
            <person name="Bancroft I."/>
            <person name="Minx P."/>
            <person name="Cordum H."/>
            <person name="Wilson R."/>
            <person name="Cheng Z."/>
            <person name="Jin W."/>
            <person name="Jiang J."/>
            <person name="Leong S.A."/>
            <person name="Iwama H."/>
            <person name="Gojobori T."/>
            <person name="Itoh T."/>
            <person name="Niimura Y."/>
            <person name="Fujii Y."/>
            <person name="Habara T."/>
            <person name="Sakai H."/>
            <person name="Sato Y."/>
            <person name="Wilson G."/>
            <person name="Kumar K."/>
            <person name="McCouch S."/>
            <person name="Juretic N."/>
            <person name="Hoen D."/>
            <person name="Wright S."/>
            <person name="Bruskiewich R."/>
            <person name="Bureau T."/>
            <person name="Miyao A."/>
            <person name="Hirochika H."/>
            <person name="Nishikawa T."/>
            <person name="Kadowaki K."/>
            <person name="Sugiura M."/>
            <person name="Burr B."/>
            <person name="Sasaki T."/>
        </authorList>
    </citation>
    <scope>NUCLEOTIDE SEQUENCE [LARGE SCALE GENOMIC DNA]</scope>
    <source>
        <strain evidence="3">cv. Nipponbare</strain>
    </source>
</reference>
<sequence>MAKPSAAGQNPPPLAKFGQPKITGQPWAPHRFPLPPSPSALLYDGAGGHDLDAATDAGAVHLEPTPKRHHHRRGRQLLSPSSAPSPSTAVVPEVAVAVIGLLRRQPLAA</sequence>
<dbReference type="InParanoid" id="A0A0P0W8R7"/>
<name>A0A0P0W8R7_ORYSJ</name>
<reference evidence="2 3" key="2">
    <citation type="journal article" date="2013" name="Plant Cell Physiol.">
        <title>Rice Annotation Project Database (RAP-DB): an integrative and interactive database for rice genomics.</title>
        <authorList>
            <person name="Sakai H."/>
            <person name="Lee S.S."/>
            <person name="Tanaka T."/>
            <person name="Numa H."/>
            <person name="Kim J."/>
            <person name="Kawahara Y."/>
            <person name="Wakimoto H."/>
            <person name="Yang C.C."/>
            <person name="Iwamoto M."/>
            <person name="Abe T."/>
            <person name="Yamada Y."/>
            <person name="Muto A."/>
            <person name="Inokuchi H."/>
            <person name="Ikemura T."/>
            <person name="Matsumoto T."/>
            <person name="Sasaki T."/>
            <person name="Itoh T."/>
        </authorList>
    </citation>
    <scope>NUCLEOTIDE SEQUENCE [LARGE SCALE GENOMIC DNA]</scope>
    <source>
        <strain evidence="3">cv. Nipponbare</strain>
    </source>
</reference>
<gene>
    <name evidence="2" type="ordered locus">Os04g0346501</name>
    <name evidence="2" type="ORF">OSNPB_040346501</name>
</gene>
<accession>A0A0P0W8R7</accession>
<feature type="region of interest" description="Disordered" evidence="1">
    <location>
        <begin position="1"/>
        <end position="48"/>
    </location>
</feature>
<dbReference type="AlphaFoldDB" id="A0A0P0W8R7"/>
<dbReference type="Proteomes" id="UP000059680">
    <property type="component" value="Chromosome 4"/>
</dbReference>